<reference evidence="11" key="1">
    <citation type="submission" date="2017-04" db="EMBL/GenBank/DDBJ databases">
        <authorList>
            <person name="Varghese N."/>
            <person name="Submissions S."/>
        </authorList>
    </citation>
    <scope>NUCLEOTIDE SEQUENCE [LARGE SCALE GENOMIC DNA]</scope>
    <source>
        <strain evidence="11">DSM 9293</strain>
    </source>
</reference>
<dbReference type="InterPro" id="IPR029062">
    <property type="entry name" value="Class_I_gatase-like"/>
</dbReference>
<dbReference type="PANTHER" id="PTHR36175">
    <property type="entry name" value="CYANOPHYCINASE"/>
    <property type="match status" value="1"/>
</dbReference>
<evidence type="ECO:0000256" key="7">
    <source>
        <dbReference type="ARBA" id="ARBA00022801"/>
    </source>
</evidence>
<keyword evidence="11" id="KW-1185">Reference proteome</keyword>
<evidence type="ECO:0000256" key="1">
    <source>
        <dbReference type="ARBA" id="ARBA00001092"/>
    </source>
</evidence>
<evidence type="ECO:0000313" key="10">
    <source>
        <dbReference type="EMBL" id="SMC03231.1"/>
    </source>
</evidence>
<organism evidence="10 11">
    <name type="scientific">Sulfobacillus thermosulfidooxidans (strain DSM 9293 / VKM B-1269 / AT-1)</name>
    <dbReference type="NCBI Taxonomy" id="929705"/>
    <lineage>
        <taxon>Bacteria</taxon>
        <taxon>Bacillati</taxon>
        <taxon>Bacillota</taxon>
        <taxon>Clostridia</taxon>
        <taxon>Eubacteriales</taxon>
        <taxon>Clostridiales Family XVII. Incertae Sedis</taxon>
        <taxon>Sulfobacillus</taxon>
    </lineage>
</organism>
<evidence type="ECO:0000256" key="9">
    <source>
        <dbReference type="PIRSR" id="PIRSR032067-1"/>
    </source>
</evidence>
<dbReference type="Proteomes" id="UP000192660">
    <property type="component" value="Unassembled WGS sequence"/>
</dbReference>
<dbReference type="AlphaFoldDB" id="A0A1W1WAA6"/>
<dbReference type="RefSeq" id="WP_020374291.1">
    <property type="nucleotide sequence ID" value="NZ_FWWY01000001.1"/>
</dbReference>
<dbReference type="GO" id="GO:0008241">
    <property type="term" value="F:peptidyl-dipeptidase activity"/>
    <property type="evidence" value="ECO:0007669"/>
    <property type="project" value="UniProtKB-EC"/>
</dbReference>
<feature type="active site" description="Charge relay system" evidence="9">
    <location>
        <position position="172"/>
    </location>
</feature>
<dbReference type="GO" id="GO:0008236">
    <property type="term" value="F:serine-type peptidase activity"/>
    <property type="evidence" value="ECO:0007669"/>
    <property type="project" value="UniProtKB-KW"/>
</dbReference>
<feature type="active site" description="Charge relay system" evidence="9">
    <location>
        <position position="130"/>
    </location>
</feature>
<evidence type="ECO:0000256" key="8">
    <source>
        <dbReference type="ARBA" id="ARBA00022825"/>
    </source>
</evidence>
<keyword evidence="7" id="KW-0378">Hydrolase</keyword>
<evidence type="ECO:0000313" key="11">
    <source>
        <dbReference type="Proteomes" id="UP000192660"/>
    </source>
</evidence>
<gene>
    <name evidence="10" type="ORF">SAMN00768000_0979</name>
</gene>
<dbReference type="EMBL" id="FWWY01000001">
    <property type="protein sequence ID" value="SMC03231.1"/>
    <property type="molecule type" value="Genomic_DNA"/>
</dbReference>
<dbReference type="SUPFAM" id="SSF52317">
    <property type="entry name" value="Class I glutamine amidotransferase-like"/>
    <property type="match status" value="1"/>
</dbReference>
<dbReference type="EC" id="3.4.15.6" evidence="4"/>
<dbReference type="Gene3D" id="3.40.50.880">
    <property type="match status" value="1"/>
</dbReference>
<dbReference type="GO" id="GO:0006508">
    <property type="term" value="P:proteolysis"/>
    <property type="evidence" value="ECO:0007669"/>
    <property type="project" value="UniProtKB-KW"/>
</dbReference>
<protein>
    <recommendedName>
        <fullName evidence="5">Cyanophycinase</fullName>
        <ecNumber evidence="4">3.4.15.6</ecNumber>
    </recommendedName>
</protein>
<feature type="active site" description="Charge relay system" evidence="9">
    <location>
        <position position="199"/>
    </location>
</feature>
<keyword evidence="8" id="KW-0720">Serine protease</keyword>
<comment type="catalytic activity">
    <reaction evidence="1">
        <text>[L-4-(L-arginin-2-N-yl)aspartate](n) + H2O = [L-4-(L-arginin-2-N-yl)aspartate](n-1) + L-4-(L-arginin-2-N-yl)aspartate</text>
        <dbReference type="Rhea" id="RHEA:12845"/>
        <dbReference type="Rhea" id="RHEA-COMP:13728"/>
        <dbReference type="Rhea" id="RHEA-COMP:13734"/>
        <dbReference type="ChEBI" id="CHEBI:15377"/>
        <dbReference type="ChEBI" id="CHEBI:137986"/>
        <dbReference type="ChEBI" id="CHEBI:137991"/>
        <dbReference type="EC" id="3.4.15.6"/>
    </reaction>
</comment>
<dbReference type="PIRSF" id="PIRSF032067">
    <property type="entry name" value="Cyanophycinase"/>
    <property type="match status" value="1"/>
</dbReference>
<name>A0A1W1WAA6_SULTA</name>
<dbReference type="NCBIfam" id="TIGR02069">
    <property type="entry name" value="cyanophycinase"/>
    <property type="match status" value="1"/>
</dbReference>
<dbReference type="STRING" id="28034.BFX07_00385"/>
<evidence type="ECO:0000256" key="4">
    <source>
        <dbReference type="ARBA" id="ARBA00013115"/>
    </source>
</evidence>
<proteinExistence type="inferred from homology"/>
<evidence type="ECO:0000256" key="6">
    <source>
        <dbReference type="ARBA" id="ARBA00022670"/>
    </source>
</evidence>
<accession>A0A1W1WAA6</accession>
<evidence type="ECO:0000256" key="3">
    <source>
        <dbReference type="ARBA" id="ARBA00006534"/>
    </source>
</evidence>
<evidence type="ECO:0000256" key="5">
    <source>
        <dbReference type="ARBA" id="ARBA00015719"/>
    </source>
</evidence>
<sequence>MDIGPLVIIGGKEDKTRTPEILLQFVKLIQKSHRRDVVGVVTTASQLEEQVFRTYQHAFEDIGMVRVEPVIIDSRAEANAPFWYQRVTELGALFFAGGDQLRITSLLGGTVFDMALHQAFREGLIIAGTSAGAAMMSTTMIVEGEQDDIPTKSSVRLATGMGLWPHTVVDQHFTQRGRLGRLLAALAQNPGVLGVGIDEDTAIFVDQDREWLEVWGSQTVSILDGRSIGESNVHSTPLGQPLSITHVTLHVLSKGYGFHLKTRQPMRVEEEDSGEY</sequence>
<comment type="function">
    <text evidence="2">Exopeptidase that catalyzes the hydrolytic cleavage of multi-L-arginyl-poly-L-aspartic acid (cyanophycin; a water-insoluble reserve polymer) into aspartate-arginine dipeptides.</text>
</comment>
<dbReference type="InterPro" id="IPR011811">
    <property type="entry name" value="Peptidase_S51_cyanophycinase"/>
</dbReference>
<dbReference type="InterPro" id="IPR005320">
    <property type="entry name" value="Peptidase_S51"/>
</dbReference>
<evidence type="ECO:0000256" key="2">
    <source>
        <dbReference type="ARBA" id="ARBA00002039"/>
    </source>
</evidence>
<dbReference type="CDD" id="cd03145">
    <property type="entry name" value="GAT1_cyanophycinase"/>
    <property type="match status" value="1"/>
</dbReference>
<keyword evidence="6" id="KW-0645">Protease</keyword>
<dbReference type="OrthoDB" id="9799980at2"/>
<dbReference type="PANTHER" id="PTHR36175:SF1">
    <property type="entry name" value="CYANOPHYCINASE"/>
    <property type="match status" value="1"/>
</dbReference>
<dbReference type="Pfam" id="PF03575">
    <property type="entry name" value="Peptidase_S51"/>
    <property type="match status" value="1"/>
</dbReference>
<comment type="similarity">
    <text evidence="3">Belongs to the peptidase S51 family.</text>
</comment>